<dbReference type="EMBL" id="BSVB01000001">
    <property type="protein sequence ID" value="GMA94036.1"/>
    <property type="molecule type" value="Genomic_DNA"/>
</dbReference>
<feature type="region of interest" description="Disordered" evidence="1">
    <location>
        <begin position="102"/>
        <end position="155"/>
    </location>
</feature>
<feature type="compositionally biased region" description="Low complexity" evidence="1">
    <location>
        <begin position="133"/>
        <end position="155"/>
    </location>
</feature>
<dbReference type="RefSeq" id="WP_284253051.1">
    <property type="nucleotide sequence ID" value="NZ_BAAAQO010000003.1"/>
</dbReference>
<keyword evidence="2" id="KW-0472">Membrane</keyword>
<organism evidence="4 5">
    <name type="scientific">Pseudolysinimonas kribbensis</name>
    <dbReference type="NCBI Taxonomy" id="433641"/>
    <lineage>
        <taxon>Bacteria</taxon>
        <taxon>Bacillati</taxon>
        <taxon>Actinomycetota</taxon>
        <taxon>Actinomycetes</taxon>
        <taxon>Micrococcales</taxon>
        <taxon>Microbacteriaceae</taxon>
        <taxon>Pseudolysinimonas</taxon>
    </lineage>
</organism>
<accession>A0ABQ6K2P4</accession>
<gene>
    <name evidence="4" type="ORF">GCM10025881_08600</name>
</gene>
<dbReference type="InterPro" id="IPR049082">
    <property type="entry name" value="T7SS_signal"/>
</dbReference>
<comment type="caution">
    <text evidence="4">The sequence shown here is derived from an EMBL/GenBank/DDBJ whole genome shotgun (WGS) entry which is preliminary data.</text>
</comment>
<evidence type="ECO:0000259" key="3">
    <source>
        <dbReference type="Pfam" id="PF21725"/>
    </source>
</evidence>
<sequence>MSDTEYKPLKGDPDLLRTKALHYKHIGEAIARSVITLRKIHDEDTMKSKAVDAVRSSAHDVADDIDKAHDRYQQTADALLEYASSLRTAQEDANRAIPDIEQKQQDADHAHTAARTAQQDADDASDADKSDKTTAASQASDAAGDADGALRAAQQKWHDAENLKNTAADKAIGLIKEVVSGKKEHGLKDSWWDNWGSKILNVVKFICDVAGFLSIFLGWIPIFGQILLVLAAIGALITLVESIVAAVQGNGSWWAVLGAAAMCVLTIFGGKLFAMAAKELKGSMILSTGLKGSKELRELQGVTKGSKEFMSFKAARKAVRKPLTDAFRQPFRRSGNDFAIMSKFQKGEYTFTQAMGKAAKNAFPKPSFDWKGAAGLNKDLLSAAHMAKDSRVVVTTGMKAKAVALTGFQMYTTENKIMGLGKDLGAHDPITLIKDGAGFAGGSYSKVPELAGNVKDFVGKM</sequence>
<evidence type="ECO:0000256" key="1">
    <source>
        <dbReference type="SAM" id="MobiDB-lite"/>
    </source>
</evidence>
<dbReference type="Pfam" id="PF21725">
    <property type="entry name" value="T7SS_signal"/>
    <property type="match status" value="1"/>
</dbReference>
<keyword evidence="5" id="KW-1185">Reference proteome</keyword>
<evidence type="ECO:0000256" key="2">
    <source>
        <dbReference type="SAM" id="Phobius"/>
    </source>
</evidence>
<keyword evidence="2" id="KW-1133">Transmembrane helix</keyword>
<evidence type="ECO:0000313" key="4">
    <source>
        <dbReference type="EMBL" id="GMA94036.1"/>
    </source>
</evidence>
<protein>
    <recommendedName>
        <fullName evidence="3">Putative T7SS secretion signal domain-containing protein</fullName>
    </recommendedName>
</protein>
<proteinExistence type="predicted"/>
<dbReference type="Proteomes" id="UP001157034">
    <property type="component" value="Unassembled WGS sequence"/>
</dbReference>
<name>A0ABQ6K2P4_9MICO</name>
<reference evidence="5" key="1">
    <citation type="journal article" date="2019" name="Int. J. Syst. Evol. Microbiol.">
        <title>The Global Catalogue of Microorganisms (GCM) 10K type strain sequencing project: providing services to taxonomists for standard genome sequencing and annotation.</title>
        <authorList>
            <consortium name="The Broad Institute Genomics Platform"/>
            <consortium name="The Broad Institute Genome Sequencing Center for Infectious Disease"/>
            <person name="Wu L."/>
            <person name="Ma J."/>
        </authorList>
    </citation>
    <scope>NUCLEOTIDE SEQUENCE [LARGE SCALE GENOMIC DNA]</scope>
    <source>
        <strain evidence="5">NBRC 108894</strain>
    </source>
</reference>
<feature type="compositionally biased region" description="Basic and acidic residues" evidence="1">
    <location>
        <begin position="102"/>
        <end position="111"/>
    </location>
</feature>
<keyword evidence="2" id="KW-0812">Transmembrane</keyword>
<feature type="domain" description="Putative T7SS secretion signal" evidence="3">
    <location>
        <begin position="9"/>
        <end position="177"/>
    </location>
</feature>
<evidence type="ECO:0000313" key="5">
    <source>
        <dbReference type="Proteomes" id="UP001157034"/>
    </source>
</evidence>
<feature type="transmembrane region" description="Helical" evidence="2">
    <location>
        <begin position="253"/>
        <end position="274"/>
    </location>
</feature>